<sequence length="176" mass="19330">METFISAIASYLQQAGCVLDSYSAPYGVHALLYARSARRVQLGFAKVEDHFLFVDWERSDIRNIPGLKALYAHFSTFANQSYKTPHALRTQIPNLALVAVSRTEFAPEIITFAQSTSLEPWYGGEAGQLILVELERQQVISLASLSSGRHPRPGALPLGHAAQVIRAACGQAFKRG</sequence>
<proteinExistence type="predicted"/>
<gene>
    <name evidence="1" type="ORF">ADN00_09790</name>
</gene>
<keyword evidence="2" id="KW-1185">Reference proteome</keyword>
<reference evidence="1 2" key="1">
    <citation type="submission" date="2015-07" db="EMBL/GenBank/DDBJ databases">
        <title>Genome sequence of Ornatilinea apprima DSM 23815.</title>
        <authorList>
            <person name="Hemp J."/>
            <person name="Ward L.M."/>
            <person name="Pace L.A."/>
            <person name="Fischer W.W."/>
        </authorList>
    </citation>
    <scope>NUCLEOTIDE SEQUENCE [LARGE SCALE GENOMIC DNA]</scope>
    <source>
        <strain evidence="1 2">P3M-1</strain>
    </source>
</reference>
<dbReference type="EMBL" id="LGCL01000024">
    <property type="protein sequence ID" value="KPL76884.1"/>
    <property type="molecule type" value="Genomic_DNA"/>
</dbReference>
<dbReference type="Proteomes" id="UP000050417">
    <property type="component" value="Unassembled WGS sequence"/>
</dbReference>
<organism evidence="1 2">
    <name type="scientific">Ornatilinea apprima</name>
    <dbReference type="NCBI Taxonomy" id="1134406"/>
    <lineage>
        <taxon>Bacteria</taxon>
        <taxon>Bacillati</taxon>
        <taxon>Chloroflexota</taxon>
        <taxon>Anaerolineae</taxon>
        <taxon>Anaerolineales</taxon>
        <taxon>Anaerolineaceae</taxon>
        <taxon>Ornatilinea</taxon>
    </lineage>
</organism>
<comment type="caution">
    <text evidence="1">The sequence shown here is derived from an EMBL/GenBank/DDBJ whole genome shotgun (WGS) entry which is preliminary data.</text>
</comment>
<dbReference type="OrthoDB" id="9998181at2"/>
<dbReference type="AlphaFoldDB" id="A0A0P6XU53"/>
<evidence type="ECO:0000313" key="2">
    <source>
        <dbReference type="Proteomes" id="UP000050417"/>
    </source>
</evidence>
<accession>A0A0P6XU53</accession>
<protein>
    <submittedName>
        <fullName evidence="1">Uncharacterized protein</fullName>
    </submittedName>
</protein>
<dbReference type="RefSeq" id="WP_075062819.1">
    <property type="nucleotide sequence ID" value="NZ_LGCL01000024.1"/>
</dbReference>
<evidence type="ECO:0000313" key="1">
    <source>
        <dbReference type="EMBL" id="KPL76884.1"/>
    </source>
</evidence>
<name>A0A0P6XU53_9CHLR</name>